<feature type="transmembrane region" description="Helical" evidence="1">
    <location>
        <begin position="116"/>
        <end position="135"/>
    </location>
</feature>
<feature type="domain" description="EamA" evidence="2">
    <location>
        <begin position="3"/>
        <end position="132"/>
    </location>
</feature>
<protein>
    <submittedName>
        <fullName evidence="3">EamA-like transporter family protein</fullName>
    </submittedName>
</protein>
<organism evidence="3">
    <name type="scientific">Candidatus Kentrum sp. TC</name>
    <dbReference type="NCBI Taxonomy" id="2126339"/>
    <lineage>
        <taxon>Bacteria</taxon>
        <taxon>Pseudomonadati</taxon>
        <taxon>Pseudomonadota</taxon>
        <taxon>Gammaproteobacteria</taxon>
        <taxon>Candidatus Kentrum</taxon>
    </lineage>
</organism>
<proteinExistence type="predicted"/>
<sequence length="228" mass="24927">MWLLHSAAGAIVFGVCVFVAKLGMHRGGSENHLLLGLYFSGSIGFLALALENGLFPPSPMVAVVALFMGAGSVFGNLHFVRALQYGPLSLSAPLVNLSTVCIVVLSVVFYDEILDSRKWLAIAIIIIATSLIHISPGERRAILSRRWYGLMGIAILMLTFRNGGLTVAEEAALDTTLVAFTVLCFRHRVVRDANHEGPDRRNVPVRKKNRDWLWPRGRRGLVPGTDPV</sequence>
<reference evidence="3" key="1">
    <citation type="submission" date="2019-02" db="EMBL/GenBank/DDBJ databases">
        <authorList>
            <person name="Gruber-Vodicka R. H."/>
            <person name="Seah K. B. B."/>
        </authorList>
    </citation>
    <scope>NUCLEOTIDE SEQUENCE</scope>
    <source>
        <strain evidence="3">BECK_BZ125</strain>
    </source>
</reference>
<keyword evidence="1" id="KW-0472">Membrane</keyword>
<dbReference type="GO" id="GO:0016020">
    <property type="term" value="C:membrane"/>
    <property type="evidence" value="ECO:0007669"/>
    <property type="project" value="InterPro"/>
</dbReference>
<dbReference type="AlphaFoldDB" id="A0A450Z699"/>
<keyword evidence="1" id="KW-0812">Transmembrane</keyword>
<dbReference type="SUPFAM" id="SSF103481">
    <property type="entry name" value="Multidrug resistance efflux transporter EmrE"/>
    <property type="match status" value="1"/>
</dbReference>
<dbReference type="EMBL" id="CAADFT010000173">
    <property type="protein sequence ID" value="VFK49316.1"/>
    <property type="molecule type" value="Genomic_DNA"/>
</dbReference>
<keyword evidence="1" id="KW-1133">Transmembrane helix</keyword>
<dbReference type="Gene3D" id="1.10.3730.20">
    <property type="match status" value="1"/>
</dbReference>
<feature type="transmembrane region" description="Helical" evidence="1">
    <location>
        <begin position="35"/>
        <end position="55"/>
    </location>
</feature>
<dbReference type="InterPro" id="IPR037185">
    <property type="entry name" value="EmrE-like"/>
</dbReference>
<evidence type="ECO:0000313" key="3">
    <source>
        <dbReference type="EMBL" id="VFK49316.1"/>
    </source>
</evidence>
<dbReference type="Pfam" id="PF00892">
    <property type="entry name" value="EamA"/>
    <property type="match status" value="1"/>
</dbReference>
<evidence type="ECO:0000256" key="1">
    <source>
        <dbReference type="SAM" id="Phobius"/>
    </source>
</evidence>
<evidence type="ECO:0000259" key="2">
    <source>
        <dbReference type="Pfam" id="PF00892"/>
    </source>
</evidence>
<feature type="transmembrane region" description="Helical" evidence="1">
    <location>
        <begin position="61"/>
        <end position="80"/>
    </location>
</feature>
<feature type="transmembrane region" description="Helical" evidence="1">
    <location>
        <begin position="6"/>
        <end position="23"/>
    </location>
</feature>
<dbReference type="InterPro" id="IPR000620">
    <property type="entry name" value="EamA_dom"/>
</dbReference>
<name>A0A450Z699_9GAMM</name>
<accession>A0A450Z699</accession>
<gene>
    <name evidence="3" type="ORF">BECKTC1821E_GA0114239_11732</name>
</gene>
<feature type="transmembrane region" description="Helical" evidence="1">
    <location>
        <begin position="92"/>
        <end position="110"/>
    </location>
</feature>